<dbReference type="Proteomes" id="UP000324678">
    <property type="component" value="Chromosome"/>
</dbReference>
<organism evidence="5 6">
    <name type="scientific">Agromyces intestinalis</name>
    <dbReference type="NCBI Taxonomy" id="2592652"/>
    <lineage>
        <taxon>Bacteria</taxon>
        <taxon>Bacillati</taxon>
        <taxon>Actinomycetota</taxon>
        <taxon>Actinomycetes</taxon>
        <taxon>Micrococcales</taxon>
        <taxon>Microbacteriaceae</taxon>
        <taxon>Agromyces</taxon>
    </lineage>
</organism>
<dbReference type="EMBL" id="CP043505">
    <property type="protein sequence ID" value="QEO16149.1"/>
    <property type="molecule type" value="Genomic_DNA"/>
</dbReference>
<dbReference type="InterPro" id="IPR046335">
    <property type="entry name" value="LacI/GalR-like_sensor"/>
</dbReference>
<keyword evidence="6" id="KW-1185">Reference proteome</keyword>
<feature type="domain" description="Transcriptional regulator LacI/GalR-like sensor" evidence="4">
    <location>
        <begin position="112"/>
        <end position="269"/>
    </location>
</feature>
<dbReference type="PANTHER" id="PTHR30146">
    <property type="entry name" value="LACI-RELATED TRANSCRIPTIONAL REPRESSOR"/>
    <property type="match status" value="1"/>
</dbReference>
<evidence type="ECO:0000313" key="5">
    <source>
        <dbReference type="EMBL" id="QEO16149.1"/>
    </source>
</evidence>
<name>A0A5C1YLT1_9MICO</name>
<evidence type="ECO:0000259" key="4">
    <source>
        <dbReference type="Pfam" id="PF13377"/>
    </source>
</evidence>
<dbReference type="InterPro" id="IPR028082">
    <property type="entry name" value="Peripla_BP_I"/>
</dbReference>
<proteinExistence type="predicted"/>
<evidence type="ECO:0000256" key="3">
    <source>
        <dbReference type="ARBA" id="ARBA00023163"/>
    </source>
</evidence>
<dbReference type="KEGG" id="ail:FLP10_08400"/>
<dbReference type="Pfam" id="PF13377">
    <property type="entry name" value="Peripla_BP_3"/>
    <property type="match status" value="1"/>
</dbReference>
<keyword evidence="2" id="KW-0238">DNA-binding</keyword>
<dbReference type="AlphaFoldDB" id="A0A5C1YLT1"/>
<accession>A0A5C1YLT1</accession>
<sequence length="287" mass="30511">MGLVLARSAEILGDEPYFHEFVAGAERVLRPLGRSILLHVLPTRREELDCYRRWARDGHVEAVVLVDLSPADRRVSLVRELGLPAVAIGDAASGGGLDTVWTQDDLAMRSAVEYLAGLDHTRLAHVSGPALFSHTLIRTEAFDDAVAELGLTGRRIASDYSERSGYQATLDLLVGDAPPTAIVFDNDLMALGGLSAARDLDLEVPRDLSLLAWDDSALCQLSEPPLSAMSHDVQQIGELAARAVLAMLAGDEPELLRAEPAVVVPRGTTAVPGRVDGTADAPADAAG</sequence>
<evidence type="ECO:0000256" key="2">
    <source>
        <dbReference type="ARBA" id="ARBA00023125"/>
    </source>
</evidence>
<evidence type="ECO:0000256" key="1">
    <source>
        <dbReference type="ARBA" id="ARBA00023015"/>
    </source>
</evidence>
<dbReference type="Gene3D" id="3.40.50.2300">
    <property type="match status" value="2"/>
</dbReference>
<gene>
    <name evidence="5" type="ORF">FLP10_08400</name>
</gene>
<dbReference type="OrthoDB" id="1938857at2"/>
<evidence type="ECO:0000313" key="6">
    <source>
        <dbReference type="Proteomes" id="UP000324678"/>
    </source>
</evidence>
<protein>
    <submittedName>
        <fullName evidence="5">LacI family transcriptional regulator</fullName>
    </submittedName>
</protein>
<keyword evidence="1" id="KW-0805">Transcription regulation</keyword>
<keyword evidence="3" id="KW-0804">Transcription</keyword>
<dbReference type="CDD" id="cd06267">
    <property type="entry name" value="PBP1_LacI_sugar_binding-like"/>
    <property type="match status" value="1"/>
</dbReference>
<dbReference type="SUPFAM" id="SSF53822">
    <property type="entry name" value="Periplasmic binding protein-like I"/>
    <property type="match status" value="1"/>
</dbReference>
<dbReference type="GO" id="GO:0003700">
    <property type="term" value="F:DNA-binding transcription factor activity"/>
    <property type="evidence" value="ECO:0007669"/>
    <property type="project" value="TreeGrafter"/>
</dbReference>
<dbReference type="GO" id="GO:0000976">
    <property type="term" value="F:transcription cis-regulatory region binding"/>
    <property type="evidence" value="ECO:0007669"/>
    <property type="project" value="TreeGrafter"/>
</dbReference>
<reference evidence="5 6" key="1">
    <citation type="submission" date="2019-09" db="EMBL/GenBank/DDBJ databases">
        <title>Genome sequencing of strain KACC 19306.</title>
        <authorList>
            <person name="Heo J."/>
            <person name="Kim S.-J."/>
            <person name="Kim J.-S."/>
            <person name="Hong S.-B."/>
            <person name="Kwon S.-W."/>
        </authorList>
    </citation>
    <scope>NUCLEOTIDE SEQUENCE [LARGE SCALE GENOMIC DNA]</scope>
    <source>
        <strain evidence="5 6">KACC 19306</strain>
    </source>
</reference>
<dbReference type="PANTHER" id="PTHR30146:SF155">
    <property type="entry name" value="ALANINE RACEMASE"/>
    <property type="match status" value="1"/>
</dbReference>